<keyword evidence="1" id="KW-0285">Flavoprotein</keyword>
<dbReference type="EMBL" id="DXFX01000031">
    <property type="protein sequence ID" value="HIX07296.1"/>
    <property type="molecule type" value="Genomic_DNA"/>
</dbReference>
<evidence type="ECO:0000259" key="3">
    <source>
        <dbReference type="Pfam" id="PF03358"/>
    </source>
</evidence>
<dbReference type="InterPro" id="IPR051796">
    <property type="entry name" value="ISF_SsuE-like"/>
</dbReference>
<dbReference type="PANTHER" id="PTHR43278">
    <property type="entry name" value="NAD(P)H-DEPENDENT FMN-CONTAINING OXIDOREDUCTASE YWQN-RELATED"/>
    <property type="match status" value="1"/>
</dbReference>
<dbReference type="Pfam" id="PF03358">
    <property type="entry name" value="FMN_red"/>
    <property type="match status" value="1"/>
</dbReference>
<accession>A0A9D1V715</accession>
<organism evidence="4 5">
    <name type="scientific">Candidatus Borkfalkia faecipullorum</name>
    <dbReference type="NCBI Taxonomy" id="2838510"/>
    <lineage>
        <taxon>Bacteria</taxon>
        <taxon>Bacillati</taxon>
        <taxon>Bacillota</taxon>
        <taxon>Clostridia</taxon>
        <taxon>Christensenellales</taxon>
        <taxon>Christensenellaceae</taxon>
        <taxon>Candidatus Borkfalkia</taxon>
    </lineage>
</organism>
<dbReference type="AlphaFoldDB" id="A0A9D1V715"/>
<evidence type="ECO:0000313" key="5">
    <source>
        <dbReference type="Proteomes" id="UP000824204"/>
    </source>
</evidence>
<evidence type="ECO:0000256" key="2">
    <source>
        <dbReference type="ARBA" id="ARBA00022643"/>
    </source>
</evidence>
<reference evidence="4" key="2">
    <citation type="submission" date="2021-04" db="EMBL/GenBank/DDBJ databases">
        <authorList>
            <person name="Gilroy R."/>
        </authorList>
    </citation>
    <scope>NUCLEOTIDE SEQUENCE</scope>
    <source>
        <strain evidence="4">811</strain>
    </source>
</reference>
<dbReference type="Proteomes" id="UP000824204">
    <property type="component" value="Unassembled WGS sequence"/>
</dbReference>
<dbReference type="SUPFAM" id="SSF52218">
    <property type="entry name" value="Flavoproteins"/>
    <property type="match status" value="1"/>
</dbReference>
<dbReference type="InterPro" id="IPR005025">
    <property type="entry name" value="FMN_Rdtase-like_dom"/>
</dbReference>
<comment type="caution">
    <text evidence="4">The sequence shown here is derived from an EMBL/GenBank/DDBJ whole genome shotgun (WGS) entry which is preliminary data.</text>
</comment>
<dbReference type="Gene3D" id="3.40.50.360">
    <property type="match status" value="1"/>
</dbReference>
<name>A0A9D1V715_9FIRM</name>
<evidence type="ECO:0000313" key="4">
    <source>
        <dbReference type="EMBL" id="HIX07296.1"/>
    </source>
</evidence>
<gene>
    <name evidence="4" type="ORF">H9741_02375</name>
</gene>
<reference evidence="4" key="1">
    <citation type="journal article" date="2021" name="PeerJ">
        <title>Extensive microbial diversity within the chicken gut microbiome revealed by metagenomics and culture.</title>
        <authorList>
            <person name="Gilroy R."/>
            <person name="Ravi A."/>
            <person name="Getino M."/>
            <person name="Pursley I."/>
            <person name="Horton D.L."/>
            <person name="Alikhan N.F."/>
            <person name="Baker D."/>
            <person name="Gharbi K."/>
            <person name="Hall N."/>
            <person name="Watson M."/>
            <person name="Adriaenssens E.M."/>
            <person name="Foster-Nyarko E."/>
            <person name="Jarju S."/>
            <person name="Secka A."/>
            <person name="Antonio M."/>
            <person name="Oren A."/>
            <person name="Chaudhuri R.R."/>
            <person name="La Ragione R."/>
            <person name="Hildebrand F."/>
            <person name="Pallen M.J."/>
        </authorList>
    </citation>
    <scope>NUCLEOTIDE SEQUENCE</scope>
    <source>
        <strain evidence="4">811</strain>
    </source>
</reference>
<sequence length="179" mass="19530">MKKIVIVSSTFRKNGNSELLAKQFEKGAQESGNSVQTIFLRDVKPKFCTGCLSCLNTGKCVLKDGVNALLPAVREADVLVFATPVYYYSMSGQLKTFLDRLNPLYGGENKFREVYLLASSAENDRSAMEGTVRGVQGWIDCFSDVRLAGAVYGIGAEEAGSIRETPAFGEAYQMGKSVR</sequence>
<keyword evidence="2" id="KW-0288">FMN</keyword>
<dbReference type="PANTHER" id="PTHR43278:SF2">
    <property type="entry name" value="IRON-SULFUR FLAVOPROTEIN"/>
    <property type="match status" value="1"/>
</dbReference>
<proteinExistence type="predicted"/>
<dbReference type="GO" id="GO:0016491">
    <property type="term" value="F:oxidoreductase activity"/>
    <property type="evidence" value="ECO:0007669"/>
    <property type="project" value="InterPro"/>
</dbReference>
<dbReference type="InterPro" id="IPR029039">
    <property type="entry name" value="Flavoprotein-like_sf"/>
</dbReference>
<feature type="domain" description="NADPH-dependent FMN reductase-like" evidence="3">
    <location>
        <begin position="3"/>
        <end position="126"/>
    </location>
</feature>
<protein>
    <submittedName>
        <fullName evidence="4">Flavodoxin family protein</fullName>
    </submittedName>
</protein>
<evidence type="ECO:0000256" key="1">
    <source>
        <dbReference type="ARBA" id="ARBA00022630"/>
    </source>
</evidence>